<evidence type="ECO:0000256" key="12">
    <source>
        <dbReference type="ARBA" id="ARBA00023004"/>
    </source>
</evidence>
<evidence type="ECO:0000256" key="6">
    <source>
        <dbReference type="ARBA" id="ARBA00022559"/>
    </source>
</evidence>
<evidence type="ECO:0000256" key="14">
    <source>
        <dbReference type="ARBA" id="ARBA00023180"/>
    </source>
</evidence>
<dbReference type="EMBL" id="MTKT01002492">
    <property type="protein sequence ID" value="OWM78571.1"/>
    <property type="molecule type" value="Genomic_DNA"/>
</dbReference>
<dbReference type="InterPro" id="IPR000823">
    <property type="entry name" value="Peroxidase_pln"/>
</dbReference>
<evidence type="ECO:0000313" key="25">
    <source>
        <dbReference type="Proteomes" id="UP000197138"/>
    </source>
</evidence>
<feature type="binding site" evidence="18">
    <location>
        <position position="77"/>
    </location>
    <ligand>
        <name>Ca(2+)</name>
        <dbReference type="ChEBI" id="CHEBI:29108"/>
        <label>1</label>
    </ligand>
</feature>
<comment type="caution">
    <text evidence="23">The sequence shown here is derived from an EMBL/GenBank/DDBJ whole genome shotgun (WGS) entry which is preliminary data.</text>
</comment>
<dbReference type="PRINTS" id="PR00458">
    <property type="entry name" value="PEROXIDASE"/>
</dbReference>
<feature type="binding site" description="axial binding residue" evidence="18">
    <location>
        <position position="197"/>
    </location>
    <ligand>
        <name>heme b</name>
        <dbReference type="ChEBI" id="CHEBI:60344"/>
    </ligand>
    <ligandPart>
        <name>Fe</name>
        <dbReference type="ChEBI" id="CHEBI:18248"/>
    </ligandPart>
</feature>
<feature type="disulfide bond" evidence="20">
    <location>
        <begin position="40"/>
        <end position="120"/>
    </location>
</feature>
<dbReference type="InterPro" id="IPR010255">
    <property type="entry name" value="Haem_peroxidase_sf"/>
</dbReference>
<dbReference type="GeneID" id="116197063"/>
<gene>
    <name evidence="23" type="ORF">CDL15_Pgr002738</name>
    <name evidence="24" type="ORF">CRG98_011008</name>
</gene>
<feature type="binding site" evidence="18">
    <location>
        <position position="81"/>
    </location>
    <ligand>
        <name>Ca(2+)</name>
        <dbReference type="ChEBI" id="CHEBI:29108"/>
        <label>1</label>
    </ligand>
</feature>
<evidence type="ECO:0000256" key="19">
    <source>
        <dbReference type="PIRSR" id="PIRSR600823-4"/>
    </source>
</evidence>
<dbReference type="InterPro" id="IPR033905">
    <property type="entry name" value="Secretory_peroxidase"/>
</dbReference>
<keyword evidence="9 21" id="KW-0732">Signal</keyword>
<evidence type="ECO:0000256" key="1">
    <source>
        <dbReference type="ARBA" id="ARBA00000189"/>
    </source>
</evidence>
<dbReference type="STRING" id="22663.A0A218X275"/>
<evidence type="ECO:0000256" key="20">
    <source>
        <dbReference type="PIRSR" id="PIRSR600823-5"/>
    </source>
</evidence>
<comment type="cofactor">
    <cofactor evidence="18 21">
        <name>heme b</name>
        <dbReference type="ChEBI" id="CHEBI:60344"/>
    </cofactor>
    <text evidence="18 21">Binds 1 heme b (iron(II)-protoporphyrin IX) group per subunit.</text>
</comment>
<dbReference type="InterPro" id="IPR019793">
    <property type="entry name" value="Peroxidases_heam-ligand_BS"/>
</dbReference>
<comment type="catalytic activity">
    <reaction evidence="1 21">
        <text>2 a phenolic donor + H2O2 = 2 a phenolic radical donor + 2 H2O</text>
        <dbReference type="Rhea" id="RHEA:56136"/>
        <dbReference type="ChEBI" id="CHEBI:15377"/>
        <dbReference type="ChEBI" id="CHEBI:16240"/>
        <dbReference type="ChEBI" id="CHEBI:139520"/>
        <dbReference type="ChEBI" id="CHEBI:139521"/>
        <dbReference type="EC" id="1.11.1.7"/>
    </reaction>
</comment>
<keyword evidence="6 21" id="KW-0575">Peroxidase</keyword>
<dbReference type="Proteomes" id="UP000197138">
    <property type="component" value="Unassembled WGS sequence"/>
</dbReference>
<dbReference type="AlphaFoldDB" id="A0A218X275"/>
<evidence type="ECO:0000256" key="2">
    <source>
        <dbReference type="ARBA" id="ARBA00002322"/>
    </source>
</evidence>
<evidence type="ECO:0000256" key="5">
    <source>
        <dbReference type="ARBA" id="ARBA00022525"/>
    </source>
</evidence>
<feature type="active site" description="Proton acceptor" evidence="16">
    <location>
        <position position="71"/>
    </location>
</feature>
<keyword evidence="12 18" id="KW-0408">Iron</keyword>
<feature type="site" description="Transition state stabilizer" evidence="19">
    <location>
        <position position="67"/>
    </location>
</feature>
<protein>
    <recommendedName>
        <fullName evidence="4 21">Peroxidase</fullName>
        <ecNumber evidence="4 21">1.11.1.7</ecNumber>
    </recommendedName>
</protein>
<evidence type="ECO:0000256" key="13">
    <source>
        <dbReference type="ARBA" id="ARBA00023157"/>
    </source>
</evidence>
<proteinExistence type="inferred from homology"/>
<evidence type="ECO:0000256" key="4">
    <source>
        <dbReference type="ARBA" id="ARBA00012313"/>
    </source>
</evidence>
<keyword evidence="14" id="KW-0325">Glycoprotein</keyword>
<dbReference type="Proteomes" id="UP000233551">
    <property type="component" value="Unassembled WGS sequence"/>
</dbReference>
<dbReference type="GO" id="GO:0006979">
    <property type="term" value="P:response to oxidative stress"/>
    <property type="evidence" value="ECO:0007669"/>
    <property type="project" value="UniProtKB-UniRule"/>
</dbReference>
<evidence type="ECO:0000256" key="3">
    <source>
        <dbReference type="ARBA" id="ARBA00006873"/>
    </source>
</evidence>
<dbReference type="OrthoDB" id="2113341at2759"/>
<feature type="binding site" evidence="18">
    <location>
        <position position="248"/>
    </location>
    <ligand>
        <name>Ca(2+)</name>
        <dbReference type="ChEBI" id="CHEBI:29108"/>
        <label>2</label>
    </ligand>
</feature>
<dbReference type="PROSITE" id="PS50873">
    <property type="entry name" value="PEROXIDASE_4"/>
    <property type="match status" value="1"/>
</dbReference>
<evidence type="ECO:0000313" key="24">
    <source>
        <dbReference type="EMBL" id="PKI68604.1"/>
    </source>
</evidence>
<sequence>MAAQNKLFHIIIFALVLLVAFPVEQANAQGLRVGFYKKTCPVAEKIIRTTTARYISRVPSLAAPILRMFFHDCFIRGCDASLLLNTTNSRRPAEKDTPPNQQLRGWQVIDAAKAAVEKRCPGVVSCADILALVTRDAVSLIKGPFWQVQTGRRDGRVSNANDVRGLPAPTDNITSLKRQFAAKGLSVKDLVVLSGGHTIGNSHCSSFTTRIYNFTGKGDADPSMDKNYVRQLKAKCKPRDTTTIVQMDPGSSKEFDAGYYNMVLKRRGLFESDSALLRDSSTQAYVQQQARTRSSTFFKDFSTSMIKLGNVGVLTGRAGDIRKKCAFVN</sequence>
<keyword evidence="26" id="KW-1185">Reference proteome</keyword>
<evidence type="ECO:0000256" key="9">
    <source>
        <dbReference type="ARBA" id="ARBA00022729"/>
    </source>
</evidence>
<name>A0A218X275_PUNGR</name>
<keyword evidence="13 20" id="KW-1015">Disulfide bond</keyword>
<keyword evidence="7 21" id="KW-0349">Heme</keyword>
<organism evidence="23 25">
    <name type="scientific">Punica granatum</name>
    <name type="common">Pomegranate</name>
    <dbReference type="NCBI Taxonomy" id="22663"/>
    <lineage>
        <taxon>Eukaryota</taxon>
        <taxon>Viridiplantae</taxon>
        <taxon>Streptophyta</taxon>
        <taxon>Embryophyta</taxon>
        <taxon>Tracheophyta</taxon>
        <taxon>Spermatophyta</taxon>
        <taxon>Magnoliopsida</taxon>
        <taxon>eudicotyledons</taxon>
        <taxon>Gunneridae</taxon>
        <taxon>Pentapetalae</taxon>
        <taxon>rosids</taxon>
        <taxon>malvids</taxon>
        <taxon>Myrtales</taxon>
        <taxon>Lythraceae</taxon>
        <taxon>Punica</taxon>
    </lineage>
</organism>
<comment type="similarity">
    <text evidence="21">Belongs to the peroxidase family. Classical plant (class III) peroxidase subfamily.</text>
</comment>
<evidence type="ECO:0000256" key="17">
    <source>
        <dbReference type="PIRSR" id="PIRSR600823-2"/>
    </source>
</evidence>
<feature type="binding site" evidence="18">
    <location>
        <position position="94"/>
    </location>
    <ligand>
        <name>Ca(2+)</name>
        <dbReference type="ChEBI" id="CHEBI:29108"/>
        <label>1</label>
    </ligand>
</feature>
<comment type="similarity">
    <text evidence="3">Belongs to the peroxidase family. Ascorbate peroxidase subfamily.</text>
</comment>
<feature type="signal peptide" evidence="21">
    <location>
        <begin position="1"/>
        <end position="28"/>
    </location>
</feature>
<reference evidence="23" key="2">
    <citation type="submission" date="2017-06" db="EMBL/GenBank/DDBJ databases">
        <title>The pomegranate genome and the genomics of punicalagin biosynthesis.</title>
        <authorList>
            <person name="Xu C."/>
        </authorList>
    </citation>
    <scope>NUCLEOTIDE SEQUENCE [LARGE SCALE GENOMIC DNA]</scope>
    <source>
        <tissue evidence="23">Fresh leaf</tissue>
    </source>
</reference>
<evidence type="ECO:0000313" key="23">
    <source>
        <dbReference type="EMBL" id="OWM78571.1"/>
    </source>
</evidence>
<dbReference type="PRINTS" id="PR00461">
    <property type="entry name" value="PLPEROXIDASE"/>
</dbReference>
<reference evidence="25" key="1">
    <citation type="journal article" date="2017" name="Plant J.">
        <title>The pomegranate (Punica granatum L.) genome and the genomics of punicalagin biosynthesis.</title>
        <authorList>
            <person name="Qin G."/>
            <person name="Xu C."/>
            <person name="Ming R."/>
            <person name="Tang H."/>
            <person name="Guyot R."/>
            <person name="Kramer E.M."/>
            <person name="Hu Y."/>
            <person name="Yi X."/>
            <person name="Qi Y."/>
            <person name="Xu X."/>
            <person name="Gao Z."/>
            <person name="Pan H."/>
            <person name="Jian J."/>
            <person name="Tian Y."/>
            <person name="Yue Z."/>
            <person name="Xu Y."/>
        </authorList>
    </citation>
    <scope>NUCLEOTIDE SEQUENCE [LARGE SCALE GENOMIC DNA]</scope>
    <source>
        <strain evidence="25">cv. Dabenzi</strain>
    </source>
</reference>
<dbReference type="SUPFAM" id="SSF48113">
    <property type="entry name" value="Heme-dependent peroxidases"/>
    <property type="match status" value="1"/>
</dbReference>
<evidence type="ECO:0000259" key="22">
    <source>
        <dbReference type="PROSITE" id="PS50873"/>
    </source>
</evidence>
<feature type="chain" id="PRO_5013981606" description="Peroxidase" evidence="21">
    <location>
        <begin position="29"/>
        <end position="329"/>
    </location>
</feature>
<dbReference type="GO" id="GO:0046872">
    <property type="term" value="F:metal ion binding"/>
    <property type="evidence" value="ECO:0007669"/>
    <property type="project" value="UniProtKB-UniRule"/>
</dbReference>
<evidence type="ECO:0000256" key="15">
    <source>
        <dbReference type="ARBA" id="ARBA00023324"/>
    </source>
</evidence>
<comment type="subcellular location">
    <subcellularLocation>
        <location evidence="21">Secreted</location>
    </subcellularLocation>
</comment>
<dbReference type="Pfam" id="PF00141">
    <property type="entry name" value="peroxidase"/>
    <property type="match status" value="1"/>
</dbReference>
<reference evidence="24 26" key="3">
    <citation type="submission" date="2017-11" db="EMBL/GenBank/DDBJ databases">
        <title>De-novo sequencing of pomegranate (Punica granatum L.) genome.</title>
        <authorList>
            <person name="Akparov Z."/>
            <person name="Amiraslanov A."/>
            <person name="Hajiyeva S."/>
            <person name="Abbasov M."/>
            <person name="Kaur K."/>
            <person name="Hamwieh A."/>
            <person name="Solovyev V."/>
            <person name="Salamov A."/>
            <person name="Braich B."/>
            <person name="Kosarev P."/>
            <person name="Mahmoud A."/>
            <person name="Hajiyev E."/>
            <person name="Babayeva S."/>
            <person name="Izzatullayeva V."/>
            <person name="Mammadov A."/>
            <person name="Mammadov A."/>
            <person name="Sharifova S."/>
            <person name="Ojaghi J."/>
            <person name="Eynullazada K."/>
            <person name="Bayramov B."/>
            <person name="Abdulazimova A."/>
            <person name="Shahmuradov I."/>
        </authorList>
    </citation>
    <scope>NUCLEOTIDE SEQUENCE [LARGE SCALE GENOMIC DNA]</scope>
    <source>
        <strain evidence="24">AG2017</strain>
        <strain evidence="26">cv. AG2017</strain>
        <tissue evidence="24">Leaf</tissue>
    </source>
</reference>
<evidence type="ECO:0000256" key="8">
    <source>
        <dbReference type="ARBA" id="ARBA00022723"/>
    </source>
</evidence>
<dbReference type="GO" id="GO:0005576">
    <property type="term" value="C:extracellular region"/>
    <property type="evidence" value="ECO:0007669"/>
    <property type="project" value="UniProtKB-SubCell"/>
</dbReference>
<dbReference type="PROSITE" id="PS00435">
    <property type="entry name" value="PEROXIDASE_1"/>
    <property type="match status" value="1"/>
</dbReference>
<evidence type="ECO:0000256" key="11">
    <source>
        <dbReference type="ARBA" id="ARBA00023002"/>
    </source>
</evidence>
<dbReference type="InterPro" id="IPR019794">
    <property type="entry name" value="Peroxidases_AS"/>
</dbReference>
<feature type="binding site" evidence="18">
    <location>
        <position position="198"/>
    </location>
    <ligand>
        <name>Ca(2+)</name>
        <dbReference type="ChEBI" id="CHEBI:29108"/>
        <label>2</label>
    </ligand>
</feature>
<keyword evidence="15 21" id="KW-0376">Hydrogen peroxide</keyword>
<keyword evidence="8 18" id="KW-0479">Metal-binding</keyword>
<feature type="disulfide bond" evidence="20">
    <location>
        <begin position="73"/>
        <end position="78"/>
    </location>
</feature>
<feature type="disulfide bond" evidence="20">
    <location>
        <begin position="204"/>
        <end position="236"/>
    </location>
</feature>
<keyword evidence="10 18" id="KW-0106">Calcium</keyword>
<dbReference type="GO" id="GO:0042744">
    <property type="term" value="P:hydrogen peroxide catabolic process"/>
    <property type="evidence" value="ECO:0007669"/>
    <property type="project" value="UniProtKB-KW"/>
</dbReference>
<evidence type="ECO:0000256" key="21">
    <source>
        <dbReference type="RuleBase" id="RU362060"/>
    </source>
</evidence>
<feature type="binding site" evidence="18">
    <location>
        <position position="256"/>
    </location>
    <ligand>
        <name>Ca(2+)</name>
        <dbReference type="ChEBI" id="CHEBI:29108"/>
        <label>2</label>
    </ligand>
</feature>
<dbReference type="PANTHER" id="PTHR31235">
    <property type="entry name" value="PEROXIDASE 25-RELATED"/>
    <property type="match status" value="1"/>
</dbReference>
<dbReference type="Gene3D" id="1.10.420.10">
    <property type="entry name" value="Peroxidase, domain 2"/>
    <property type="match status" value="1"/>
</dbReference>
<dbReference type="Gene3D" id="1.10.520.10">
    <property type="match status" value="1"/>
</dbReference>
<comment type="cofactor">
    <cofactor evidence="18 21">
        <name>Ca(2+)</name>
        <dbReference type="ChEBI" id="CHEBI:29108"/>
    </cofactor>
    <text evidence="18 21">Binds 2 calcium ions per subunit.</text>
</comment>
<accession>A0A218X275</accession>
<evidence type="ECO:0000256" key="16">
    <source>
        <dbReference type="PIRSR" id="PIRSR600823-1"/>
    </source>
</evidence>
<evidence type="ECO:0000256" key="7">
    <source>
        <dbReference type="ARBA" id="ARBA00022617"/>
    </source>
</evidence>
<feature type="binding site" evidence="18">
    <location>
        <position position="72"/>
    </location>
    <ligand>
        <name>Ca(2+)</name>
        <dbReference type="ChEBI" id="CHEBI:29108"/>
        <label>1</label>
    </ligand>
</feature>
<evidence type="ECO:0000256" key="10">
    <source>
        <dbReference type="ARBA" id="ARBA00022837"/>
    </source>
</evidence>
<dbReference type="GO" id="GO:0140825">
    <property type="term" value="F:lactoperoxidase activity"/>
    <property type="evidence" value="ECO:0007669"/>
    <property type="project" value="UniProtKB-EC"/>
</dbReference>
<evidence type="ECO:0000313" key="26">
    <source>
        <dbReference type="Proteomes" id="UP000233551"/>
    </source>
</evidence>
<evidence type="ECO:0000256" key="18">
    <source>
        <dbReference type="PIRSR" id="PIRSR600823-3"/>
    </source>
</evidence>
<dbReference type="CDD" id="cd00693">
    <property type="entry name" value="secretory_peroxidase"/>
    <property type="match status" value="1"/>
</dbReference>
<dbReference type="EMBL" id="PGOL01000547">
    <property type="protein sequence ID" value="PKI68604.1"/>
    <property type="molecule type" value="Genomic_DNA"/>
</dbReference>
<dbReference type="FunFam" id="1.10.420.10:FF:000008">
    <property type="entry name" value="Peroxidase"/>
    <property type="match status" value="1"/>
</dbReference>
<feature type="binding site" evidence="18">
    <location>
        <position position="79"/>
    </location>
    <ligand>
        <name>Ca(2+)</name>
        <dbReference type="ChEBI" id="CHEBI:29108"/>
        <label>1</label>
    </ligand>
</feature>
<comment type="function">
    <text evidence="2">Removal of H(2)O(2), oxidation of toxic reductants, biosynthesis and degradation of lignin, suberization, auxin catabolism, response to environmental stresses such as wounding, pathogen attack and oxidative stress. These functions might be dependent on each isozyme/isoform in each plant tissue.</text>
</comment>
<feature type="binding site" evidence="17">
    <location>
        <position position="167"/>
    </location>
    <ligand>
        <name>substrate</name>
    </ligand>
</feature>
<dbReference type="EC" id="1.11.1.7" evidence="4 21"/>
<feature type="domain" description="Plant heme peroxidase family profile" evidence="22">
    <location>
        <begin position="30"/>
        <end position="329"/>
    </location>
</feature>
<dbReference type="FunFam" id="1.10.520.10:FF:000001">
    <property type="entry name" value="Peroxidase"/>
    <property type="match status" value="1"/>
</dbReference>
<keyword evidence="5 21" id="KW-0964">Secreted</keyword>
<dbReference type="InterPro" id="IPR002016">
    <property type="entry name" value="Haem_peroxidase"/>
</dbReference>
<dbReference type="GO" id="GO:0020037">
    <property type="term" value="F:heme binding"/>
    <property type="evidence" value="ECO:0007669"/>
    <property type="project" value="UniProtKB-UniRule"/>
</dbReference>
<feature type="disulfide bond" evidence="20">
    <location>
        <begin position="126"/>
        <end position="325"/>
    </location>
</feature>
<keyword evidence="11 21" id="KW-0560">Oxidoreductase</keyword>
<dbReference type="PROSITE" id="PS00436">
    <property type="entry name" value="PEROXIDASE_2"/>
    <property type="match status" value="1"/>
</dbReference>